<organism evidence="1 2">
    <name type="scientific">Smallanthus sonchifolius</name>
    <dbReference type="NCBI Taxonomy" id="185202"/>
    <lineage>
        <taxon>Eukaryota</taxon>
        <taxon>Viridiplantae</taxon>
        <taxon>Streptophyta</taxon>
        <taxon>Embryophyta</taxon>
        <taxon>Tracheophyta</taxon>
        <taxon>Spermatophyta</taxon>
        <taxon>Magnoliopsida</taxon>
        <taxon>eudicotyledons</taxon>
        <taxon>Gunneridae</taxon>
        <taxon>Pentapetalae</taxon>
        <taxon>asterids</taxon>
        <taxon>campanulids</taxon>
        <taxon>Asterales</taxon>
        <taxon>Asteraceae</taxon>
        <taxon>Asteroideae</taxon>
        <taxon>Heliantheae alliance</taxon>
        <taxon>Millerieae</taxon>
        <taxon>Smallanthus</taxon>
    </lineage>
</organism>
<evidence type="ECO:0000313" key="1">
    <source>
        <dbReference type="EMBL" id="KAI3786607.1"/>
    </source>
</evidence>
<reference evidence="2" key="1">
    <citation type="journal article" date="2022" name="Mol. Ecol. Resour.">
        <title>The genomes of chicory, endive, great burdock and yacon provide insights into Asteraceae palaeo-polyploidization history and plant inulin production.</title>
        <authorList>
            <person name="Fan W."/>
            <person name="Wang S."/>
            <person name="Wang H."/>
            <person name="Wang A."/>
            <person name="Jiang F."/>
            <person name="Liu H."/>
            <person name="Zhao H."/>
            <person name="Xu D."/>
            <person name="Zhang Y."/>
        </authorList>
    </citation>
    <scope>NUCLEOTIDE SEQUENCE [LARGE SCALE GENOMIC DNA]</scope>
    <source>
        <strain evidence="2">cv. Yunnan</strain>
    </source>
</reference>
<accession>A0ACB9GT35</accession>
<dbReference type="Proteomes" id="UP001056120">
    <property type="component" value="Linkage Group LG13"/>
</dbReference>
<proteinExistence type="predicted"/>
<dbReference type="EMBL" id="CM042030">
    <property type="protein sequence ID" value="KAI3786607.1"/>
    <property type="molecule type" value="Genomic_DNA"/>
</dbReference>
<name>A0ACB9GT35_9ASTR</name>
<evidence type="ECO:0000313" key="2">
    <source>
        <dbReference type="Proteomes" id="UP001056120"/>
    </source>
</evidence>
<gene>
    <name evidence="1" type="ORF">L1987_40415</name>
</gene>
<protein>
    <submittedName>
        <fullName evidence="1">Uncharacterized protein</fullName>
    </submittedName>
</protein>
<comment type="caution">
    <text evidence="1">The sequence shown here is derived from an EMBL/GenBank/DDBJ whole genome shotgun (WGS) entry which is preliminary data.</text>
</comment>
<keyword evidence="2" id="KW-1185">Reference proteome</keyword>
<sequence>MVSLGTRNNLPFAFDLGKKNPSNDDSLAPEIQRRLRIIVAGGDETPGWILGVISDLNLPQPLPLAMVSLGTRNNLPFAFGLGKKTLQW</sequence>
<reference evidence="1 2" key="2">
    <citation type="journal article" date="2022" name="Mol. Ecol. Resour.">
        <title>The genomes of chicory, endive, great burdock and yacon provide insights into Asteraceae paleo-polyploidization history and plant inulin production.</title>
        <authorList>
            <person name="Fan W."/>
            <person name="Wang S."/>
            <person name="Wang H."/>
            <person name="Wang A."/>
            <person name="Jiang F."/>
            <person name="Liu H."/>
            <person name="Zhao H."/>
            <person name="Xu D."/>
            <person name="Zhang Y."/>
        </authorList>
    </citation>
    <scope>NUCLEOTIDE SEQUENCE [LARGE SCALE GENOMIC DNA]</scope>
    <source>
        <strain evidence="2">cv. Yunnan</strain>
        <tissue evidence="1">Leaves</tissue>
    </source>
</reference>